<keyword evidence="3 6" id="KW-0285">Flavoprotein</keyword>
<keyword evidence="10" id="KW-1185">Reference proteome</keyword>
<evidence type="ECO:0000256" key="2">
    <source>
        <dbReference type="ARBA" id="ARBA00010790"/>
    </source>
</evidence>
<dbReference type="PROSITE" id="PS00624">
    <property type="entry name" value="GMC_OXRED_2"/>
    <property type="match status" value="1"/>
</dbReference>
<dbReference type="GO" id="GO:0050660">
    <property type="term" value="F:flavin adenine dinucleotide binding"/>
    <property type="evidence" value="ECO:0007669"/>
    <property type="project" value="InterPro"/>
</dbReference>
<organism evidence="9 10">
    <name type="scientific">Pseudomonas jinjuensis</name>
    <dbReference type="NCBI Taxonomy" id="198616"/>
    <lineage>
        <taxon>Bacteria</taxon>
        <taxon>Pseudomonadati</taxon>
        <taxon>Pseudomonadota</taxon>
        <taxon>Gammaproteobacteria</taxon>
        <taxon>Pseudomonadales</taxon>
        <taxon>Pseudomonadaceae</taxon>
        <taxon>Pseudomonas</taxon>
    </lineage>
</organism>
<name>A0A1H0JB99_9PSED</name>
<dbReference type="RefSeq" id="WP_084310991.1">
    <property type="nucleotide sequence ID" value="NZ_FNIJ01000011.1"/>
</dbReference>
<evidence type="ECO:0000259" key="8">
    <source>
        <dbReference type="PROSITE" id="PS00624"/>
    </source>
</evidence>
<dbReference type="OrthoDB" id="9785276at2"/>
<dbReference type="Gene3D" id="3.30.560.10">
    <property type="entry name" value="Glucose Oxidase, domain 3"/>
    <property type="match status" value="1"/>
</dbReference>
<dbReference type="InterPro" id="IPR007867">
    <property type="entry name" value="GMC_OxRtase_C"/>
</dbReference>
<dbReference type="NCBIfam" id="NF002550">
    <property type="entry name" value="PRK02106.1"/>
    <property type="match status" value="1"/>
</dbReference>
<feature type="domain" description="Glucose-methanol-choline oxidoreductase N-terminal" evidence="8">
    <location>
        <begin position="252"/>
        <end position="266"/>
    </location>
</feature>
<evidence type="ECO:0000256" key="1">
    <source>
        <dbReference type="ARBA" id="ARBA00001974"/>
    </source>
</evidence>
<evidence type="ECO:0000313" key="9">
    <source>
        <dbReference type="EMBL" id="SDO41017.1"/>
    </source>
</evidence>
<dbReference type="InterPro" id="IPR000172">
    <property type="entry name" value="GMC_OxRdtase_N"/>
</dbReference>
<dbReference type="InterPro" id="IPR036188">
    <property type="entry name" value="FAD/NAD-bd_sf"/>
</dbReference>
<dbReference type="PROSITE" id="PS00623">
    <property type="entry name" value="GMC_OXRED_1"/>
    <property type="match status" value="1"/>
</dbReference>
<dbReference type="SUPFAM" id="SSF54373">
    <property type="entry name" value="FAD-linked reductases, C-terminal domain"/>
    <property type="match status" value="1"/>
</dbReference>
<comment type="similarity">
    <text evidence="2 6">Belongs to the GMC oxidoreductase family.</text>
</comment>
<dbReference type="SUPFAM" id="SSF51905">
    <property type="entry name" value="FAD/NAD(P)-binding domain"/>
    <property type="match status" value="1"/>
</dbReference>
<evidence type="ECO:0000259" key="7">
    <source>
        <dbReference type="PROSITE" id="PS00623"/>
    </source>
</evidence>
<dbReference type="Gene3D" id="3.50.50.60">
    <property type="entry name" value="FAD/NAD(P)-binding domain"/>
    <property type="match status" value="1"/>
</dbReference>
<keyword evidence="4 6" id="KW-0274">FAD</keyword>
<protein>
    <submittedName>
        <fullName evidence="9">Choline dehydrogenase</fullName>
    </submittedName>
</protein>
<keyword evidence="5" id="KW-0560">Oxidoreductase</keyword>
<evidence type="ECO:0000256" key="5">
    <source>
        <dbReference type="ARBA" id="ARBA00023002"/>
    </source>
</evidence>
<reference evidence="10" key="1">
    <citation type="submission" date="2016-10" db="EMBL/GenBank/DDBJ databases">
        <authorList>
            <person name="Varghese N."/>
            <person name="Submissions S."/>
        </authorList>
    </citation>
    <scope>NUCLEOTIDE SEQUENCE [LARGE SCALE GENOMIC DNA]</scope>
    <source>
        <strain evidence="10">JCM 21621</strain>
    </source>
</reference>
<feature type="domain" description="Glucose-methanol-choline oxidoreductase N-terminal" evidence="7">
    <location>
        <begin position="80"/>
        <end position="103"/>
    </location>
</feature>
<dbReference type="PIRSF" id="PIRSF000137">
    <property type="entry name" value="Alcohol_oxidase"/>
    <property type="match status" value="1"/>
</dbReference>
<sequence>MEFDYIIVGAGSAGCVLANRLSADPSVRVCLLETGPEDTSPLIHTPLGVAAILPTKHVNWAFHTVPQPGLGGRRGYQPRGKALGGSSSINGMIYIRGHRSDYDDWAELGNSGWSYDEVLPYFRKSEKHHGGSSEFHGGDGELYVGRAQEHAATGAFIEAAKRAGHDYNPDFNGAEQEGVGPYDVTIRDGRRWSAATAFLKPIRELHGNLTVMTGARAQRIILQGKRATGVQVSVKGQRMELKARREVLLSAGAFGSPQLLMLSGIGAESEIRPHGIAMRHELPGVGQNLQDHPDLVLCYKSHDTSLLGISPTGTVNMGKGLAEYMRHRTGPLASNCAESGAFLRTDTSLSRPDIQLHAVIGTIDDHGRKLHWGHGFSCHVCVLRPKSIGSVGLDSADPFAAPRIDPNFLGHEDDVRTLLKGYRMVQEIVEQSPMARFGLKDIYGKGMHSDEQLIELLRRRTDSVYHPVGTCKMGSDELAVVDDRLRVHGIEGLRVVDASIMPTLVGGNTNAPSIMIAERAAEWIAAA</sequence>
<comment type="cofactor">
    <cofactor evidence="1">
        <name>FAD</name>
        <dbReference type="ChEBI" id="CHEBI:57692"/>
    </cofactor>
</comment>
<dbReference type="PANTHER" id="PTHR11552">
    <property type="entry name" value="GLUCOSE-METHANOL-CHOLINE GMC OXIDOREDUCTASE"/>
    <property type="match status" value="1"/>
</dbReference>
<dbReference type="EMBL" id="FNIJ01000011">
    <property type="protein sequence ID" value="SDO41017.1"/>
    <property type="molecule type" value="Genomic_DNA"/>
</dbReference>
<dbReference type="GO" id="GO:0016614">
    <property type="term" value="F:oxidoreductase activity, acting on CH-OH group of donors"/>
    <property type="evidence" value="ECO:0007669"/>
    <property type="project" value="InterPro"/>
</dbReference>
<dbReference type="Proteomes" id="UP000242957">
    <property type="component" value="Unassembled WGS sequence"/>
</dbReference>
<proteinExistence type="inferred from homology"/>
<dbReference type="AlphaFoldDB" id="A0A1H0JB99"/>
<dbReference type="InterPro" id="IPR012132">
    <property type="entry name" value="GMC_OxRdtase"/>
</dbReference>
<dbReference type="Pfam" id="PF00732">
    <property type="entry name" value="GMC_oxred_N"/>
    <property type="match status" value="1"/>
</dbReference>
<evidence type="ECO:0000256" key="6">
    <source>
        <dbReference type="RuleBase" id="RU003968"/>
    </source>
</evidence>
<dbReference type="STRING" id="198616.SAMN05216193_11120"/>
<evidence type="ECO:0000256" key="3">
    <source>
        <dbReference type="ARBA" id="ARBA00022630"/>
    </source>
</evidence>
<dbReference type="PANTHER" id="PTHR11552:SF147">
    <property type="entry name" value="CHOLINE DEHYDROGENASE, MITOCHONDRIAL"/>
    <property type="match status" value="1"/>
</dbReference>
<accession>A0A1H0JB99</accession>
<gene>
    <name evidence="9" type="ORF">SAMN05216193_11120</name>
</gene>
<evidence type="ECO:0000313" key="10">
    <source>
        <dbReference type="Proteomes" id="UP000242957"/>
    </source>
</evidence>
<evidence type="ECO:0000256" key="4">
    <source>
        <dbReference type="ARBA" id="ARBA00022827"/>
    </source>
</evidence>
<dbReference type="Pfam" id="PF05199">
    <property type="entry name" value="GMC_oxred_C"/>
    <property type="match status" value="1"/>
</dbReference>